<protein>
    <submittedName>
        <fullName evidence="4">Uncharacterized protein</fullName>
    </submittedName>
</protein>
<dbReference type="InterPro" id="IPR058507">
    <property type="entry name" value="DUF8194"/>
</dbReference>
<dbReference type="Pfam" id="PF26615">
    <property type="entry name" value="DUF8195"/>
    <property type="match status" value="1"/>
</dbReference>
<dbReference type="Proteomes" id="UP000515561">
    <property type="component" value="Chromosome"/>
</dbReference>
<feature type="domain" description="DUF8195" evidence="3">
    <location>
        <begin position="352"/>
        <end position="551"/>
    </location>
</feature>
<evidence type="ECO:0000313" key="4">
    <source>
        <dbReference type="EMBL" id="BCJ96359.1"/>
    </source>
</evidence>
<dbReference type="AlphaFoldDB" id="A0A6S6R4T6"/>
<evidence type="ECO:0000259" key="2">
    <source>
        <dbReference type="Pfam" id="PF26614"/>
    </source>
</evidence>
<evidence type="ECO:0000259" key="3">
    <source>
        <dbReference type="Pfam" id="PF26615"/>
    </source>
</evidence>
<sequence>MYKHFIRIIAVIMVLYLIIPIPALAAGNGNVDSGGGGLGHGSSGNTWSSSNEGVRITVVRVRDHAIVATPIDLTNKPPKVGINNFGKVSKIQYSTGRALTPVKGGYTSVKPSKSIPKIISVSGESNITAIKKYFCSEYLVKLIAKQTGMNYDVLINGEYKLLLEPIAYYKFEGNMTATTATEAALYNKKLDGLLRRRMVSLTHKNLPLSMFLEEADLGYPAWSGSRNTTASDADIISSLGLGIVRFQEEPSEPPTVSTNDYTYRVNTDVITAVTVSGGQSDPDHPTTVSFQIAGTTYQVGNVFYPEGGSQLVWVKWRTPSKKQKMDIPVTISGSGSASKGVIHVKIVDLDKNPPPNPEADDQNDSFIYAPIPSREEKTRADWSVWRPRWKTKWVDEGYWDSDSWTDSEGTVHSSSTWVEKWVDRGWWEFDENQYYATFSADMKIQVDGKNPTANGRTMKSGYGVNELVTASVSSNQSSAITYPQNAVSYFPEFQYKTYWRVLDLKRGGTRAEFEFQENEYSTYQNRTHFSPIWMPDGSYTVNTWVIDVWTRATRS</sequence>
<dbReference type="Pfam" id="PF26613">
    <property type="entry name" value="DUF8193"/>
    <property type="match status" value="1"/>
</dbReference>
<proteinExistence type="predicted"/>
<dbReference type="KEGG" id="acel:acsn021_39280"/>
<name>A0A6S6R4T6_9FIRM</name>
<keyword evidence="5" id="KW-1185">Reference proteome</keyword>
<evidence type="ECO:0000259" key="1">
    <source>
        <dbReference type="Pfam" id="PF26613"/>
    </source>
</evidence>
<dbReference type="InterPro" id="IPR058506">
    <property type="entry name" value="DUF8193"/>
</dbReference>
<evidence type="ECO:0000313" key="5">
    <source>
        <dbReference type="Proteomes" id="UP000515561"/>
    </source>
</evidence>
<dbReference type="EMBL" id="AP023367">
    <property type="protein sequence ID" value="BCJ96359.1"/>
    <property type="molecule type" value="Genomic_DNA"/>
</dbReference>
<dbReference type="RefSeq" id="WP_184093216.1">
    <property type="nucleotide sequence ID" value="NZ_AP023367.1"/>
</dbReference>
<dbReference type="InterPro" id="IPR058508">
    <property type="entry name" value="DUF8195"/>
</dbReference>
<feature type="domain" description="DUF8193" evidence="1">
    <location>
        <begin position="27"/>
        <end position="245"/>
    </location>
</feature>
<reference evidence="4 5" key="1">
    <citation type="journal article" date="2016" name="Int. J. Syst. Evol. Microbiol.">
        <title>Descriptions of Anaerotaenia torta gen. nov., sp. nov. and Anaerocolumna cellulosilytica gen. nov., sp. nov. isolated from a methanogenic reactor of cattle waste.</title>
        <authorList>
            <person name="Uek A."/>
            <person name="Ohtaki Y."/>
            <person name="Kaku N."/>
            <person name="Ueki K."/>
        </authorList>
    </citation>
    <scope>NUCLEOTIDE SEQUENCE [LARGE SCALE GENOMIC DNA]</scope>
    <source>
        <strain evidence="4 5">SN021</strain>
    </source>
</reference>
<accession>A0A6S6R4T6</accession>
<dbReference type="Pfam" id="PF26614">
    <property type="entry name" value="DUF8194"/>
    <property type="match status" value="1"/>
</dbReference>
<gene>
    <name evidence="4" type="ORF">acsn021_39280</name>
</gene>
<organism evidence="4 5">
    <name type="scientific">Anaerocolumna cellulosilytica</name>
    <dbReference type="NCBI Taxonomy" id="433286"/>
    <lineage>
        <taxon>Bacteria</taxon>
        <taxon>Bacillati</taxon>
        <taxon>Bacillota</taxon>
        <taxon>Clostridia</taxon>
        <taxon>Lachnospirales</taxon>
        <taxon>Lachnospiraceae</taxon>
        <taxon>Anaerocolumna</taxon>
    </lineage>
</organism>
<feature type="domain" description="DUF8194" evidence="2">
    <location>
        <begin position="259"/>
        <end position="348"/>
    </location>
</feature>